<dbReference type="Proteomes" id="UP000712600">
    <property type="component" value="Unassembled WGS sequence"/>
</dbReference>
<sequence>MGQLALQRVSPLASLPRRLPSLPLPSSYSPSLLFATISPVRYTGEVTNSMPYGPRAVSVIDSSSEKLGGAKVVATAVVPDEVERIKDILQKWSDVDEIDLILTLGGTGFTPRDITPEATKQVIERETPGLLFVMMQESLKQITPFAMLSRSAAGIRGSTLIINMPGNPNAVAECMEALLPALKHALKQIKGDKREKHPKHIPHAEASPAPAADTWDKSYKAAYEGAEETKDAGCSCTH</sequence>
<dbReference type="EC" id="2.10.1.1" evidence="3"/>
<dbReference type="InterPro" id="IPR036425">
    <property type="entry name" value="MoaB/Mog-like_dom_sf"/>
</dbReference>
<comment type="cofactor">
    <cofactor evidence="1">
        <name>Mg(2+)</name>
        <dbReference type="ChEBI" id="CHEBI:18420"/>
    </cofactor>
</comment>
<dbReference type="SMART" id="SM00852">
    <property type="entry name" value="MoCF_biosynth"/>
    <property type="match status" value="1"/>
</dbReference>
<evidence type="ECO:0000259" key="10">
    <source>
        <dbReference type="SMART" id="SM00852"/>
    </source>
</evidence>
<dbReference type="FunFam" id="3.40.980.10:FF:000002">
    <property type="entry name" value="Molybdopterin molybdenumtransferase"/>
    <property type="match status" value="1"/>
</dbReference>
<keyword evidence="5" id="KW-0808">Transferase</keyword>
<gene>
    <name evidence="11" type="ORF">F2Q69_00000893</name>
</gene>
<dbReference type="CDD" id="cd00886">
    <property type="entry name" value="MogA_MoaB"/>
    <property type="match status" value="1"/>
</dbReference>
<dbReference type="PANTHER" id="PTHR43764">
    <property type="entry name" value="MOLYBDENUM COFACTOR BIOSYNTHESIS"/>
    <property type="match status" value="1"/>
</dbReference>
<evidence type="ECO:0000256" key="1">
    <source>
        <dbReference type="ARBA" id="ARBA00001946"/>
    </source>
</evidence>
<dbReference type="NCBIfam" id="TIGR00177">
    <property type="entry name" value="molyb_syn"/>
    <property type="match status" value="1"/>
</dbReference>
<dbReference type="Pfam" id="PF00994">
    <property type="entry name" value="MoCF_biosynth"/>
    <property type="match status" value="1"/>
</dbReference>
<comment type="pathway">
    <text evidence="2">Cofactor biosynthesis; molybdopterin biosynthesis.</text>
</comment>
<keyword evidence="8" id="KW-0501">Molybdenum cofactor biosynthesis</keyword>
<feature type="region of interest" description="Disordered" evidence="9">
    <location>
        <begin position="191"/>
        <end position="212"/>
    </location>
</feature>
<evidence type="ECO:0000313" key="12">
    <source>
        <dbReference type="Proteomes" id="UP000712600"/>
    </source>
</evidence>
<accession>A0A8S9P0V6</accession>
<dbReference type="GO" id="GO:0061599">
    <property type="term" value="F:molybdopterin molybdotransferase activity"/>
    <property type="evidence" value="ECO:0007669"/>
    <property type="project" value="UniProtKB-EC"/>
</dbReference>
<evidence type="ECO:0000256" key="3">
    <source>
        <dbReference type="ARBA" id="ARBA00013269"/>
    </source>
</evidence>
<evidence type="ECO:0000256" key="4">
    <source>
        <dbReference type="ARBA" id="ARBA00022505"/>
    </source>
</evidence>
<evidence type="ECO:0000256" key="9">
    <source>
        <dbReference type="SAM" id="MobiDB-lite"/>
    </source>
</evidence>
<keyword evidence="6" id="KW-0479">Metal-binding</keyword>
<dbReference type="InterPro" id="IPR001453">
    <property type="entry name" value="MoaB/Mog_dom"/>
</dbReference>
<evidence type="ECO:0000256" key="8">
    <source>
        <dbReference type="ARBA" id="ARBA00023150"/>
    </source>
</evidence>
<name>A0A8S9P0V6_BRACR</name>
<dbReference type="SUPFAM" id="SSF53218">
    <property type="entry name" value="Molybdenum cofactor biosynthesis proteins"/>
    <property type="match status" value="1"/>
</dbReference>
<dbReference type="EMBL" id="QGKX02001521">
    <property type="protein sequence ID" value="KAF3509606.1"/>
    <property type="molecule type" value="Genomic_DNA"/>
</dbReference>
<evidence type="ECO:0000256" key="6">
    <source>
        <dbReference type="ARBA" id="ARBA00022723"/>
    </source>
</evidence>
<keyword evidence="4" id="KW-0500">Molybdenum</keyword>
<evidence type="ECO:0000256" key="5">
    <source>
        <dbReference type="ARBA" id="ARBA00022679"/>
    </source>
</evidence>
<dbReference type="Gene3D" id="3.40.980.10">
    <property type="entry name" value="MoaB/Mog-like domain"/>
    <property type="match status" value="1"/>
</dbReference>
<feature type="domain" description="MoaB/Mog" evidence="10">
    <location>
        <begin position="48"/>
        <end position="185"/>
    </location>
</feature>
<dbReference type="InterPro" id="IPR051920">
    <property type="entry name" value="MPT_Adenylyltrnsfr/MoaC-Rel"/>
</dbReference>
<evidence type="ECO:0000256" key="2">
    <source>
        <dbReference type="ARBA" id="ARBA00005046"/>
    </source>
</evidence>
<reference evidence="11" key="1">
    <citation type="submission" date="2019-12" db="EMBL/GenBank/DDBJ databases">
        <title>Genome sequencing and annotation of Brassica cretica.</title>
        <authorList>
            <person name="Studholme D.J."/>
            <person name="Sarris P."/>
        </authorList>
    </citation>
    <scope>NUCLEOTIDE SEQUENCE</scope>
    <source>
        <strain evidence="11">PFS-109/04</strain>
        <tissue evidence="11">Leaf</tissue>
    </source>
</reference>
<evidence type="ECO:0000256" key="7">
    <source>
        <dbReference type="ARBA" id="ARBA00022842"/>
    </source>
</evidence>
<keyword evidence="7" id="KW-0460">Magnesium</keyword>
<evidence type="ECO:0000313" key="11">
    <source>
        <dbReference type="EMBL" id="KAF3509606.1"/>
    </source>
</evidence>
<dbReference type="PANTHER" id="PTHR43764:SF1">
    <property type="entry name" value="MOLYBDOPTERIN MOLYBDOTRANSFERASE"/>
    <property type="match status" value="1"/>
</dbReference>
<comment type="caution">
    <text evidence="11">The sequence shown here is derived from an EMBL/GenBank/DDBJ whole genome shotgun (WGS) entry which is preliminary data.</text>
</comment>
<dbReference type="GO" id="GO:0046872">
    <property type="term" value="F:metal ion binding"/>
    <property type="evidence" value="ECO:0007669"/>
    <property type="project" value="UniProtKB-KW"/>
</dbReference>
<protein>
    <recommendedName>
        <fullName evidence="3">molybdopterin molybdotransferase</fullName>
        <ecNumber evidence="3">2.10.1.1</ecNumber>
    </recommendedName>
</protein>
<dbReference type="InterPro" id="IPR008284">
    <property type="entry name" value="MoCF_biosynth_CS"/>
</dbReference>
<dbReference type="AlphaFoldDB" id="A0A8S9P0V6"/>
<dbReference type="PROSITE" id="PS01078">
    <property type="entry name" value="MOCF_BIOSYNTHESIS_1"/>
    <property type="match status" value="1"/>
</dbReference>
<proteinExistence type="predicted"/>
<organism evidence="11 12">
    <name type="scientific">Brassica cretica</name>
    <name type="common">Mustard</name>
    <dbReference type="NCBI Taxonomy" id="69181"/>
    <lineage>
        <taxon>Eukaryota</taxon>
        <taxon>Viridiplantae</taxon>
        <taxon>Streptophyta</taxon>
        <taxon>Embryophyta</taxon>
        <taxon>Tracheophyta</taxon>
        <taxon>Spermatophyta</taxon>
        <taxon>Magnoliopsida</taxon>
        <taxon>eudicotyledons</taxon>
        <taxon>Gunneridae</taxon>
        <taxon>Pentapetalae</taxon>
        <taxon>rosids</taxon>
        <taxon>malvids</taxon>
        <taxon>Brassicales</taxon>
        <taxon>Brassicaceae</taxon>
        <taxon>Brassiceae</taxon>
        <taxon>Brassica</taxon>
    </lineage>
</organism>
<dbReference type="GO" id="GO:0006777">
    <property type="term" value="P:Mo-molybdopterin cofactor biosynthetic process"/>
    <property type="evidence" value="ECO:0007669"/>
    <property type="project" value="UniProtKB-KW"/>
</dbReference>